<organism evidence="2">
    <name type="scientific">uncultured Gemmatimonadaceae bacterium</name>
    <dbReference type="NCBI Taxonomy" id="246130"/>
    <lineage>
        <taxon>Bacteria</taxon>
        <taxon>Pseudomonadati</taxon>
        <taxon>Gemmatimonadota</taxon>
        <taxon>Gemmatimonadia</taxon>
        <taxon>Gemmatimonadales</taxon>
        <taxon>Gemmatimonadaceae</taxon>
        <taxon>environmental samples</taxon>
    </lineage>
</organism>
<evidence type="ECO:0000256" key="1">
    <source>
        <dbReference type="SAM" id="MobiDB-lite"/>
    </source>
</evidence>
<name>A0A6J4MJD6_9BACT</name>
<feature type="region of interest" description="Disordered" evidence="1">
    <location>
        <begin position="148"/>
        <end position="182"/>
    </location>
</feature>
<feature type="region of interest" description="Disordered" evidence="1">
    <location>
        <begin position="221"/>
        <end position="311"/>
    </location>
</feature>
<feature type="non-terminal residue" evidence="2">
    <location>
        <position position="1"/>
    </location>
</feature>
<proteinExistence type="predicted"/>
<reference evidence="2" key="1">
    <citation type="submission" date="2020-02" db="EMBL/GenBank/DDBJ databases">
        <authorList>
            <person name="Meier V. D."/>
        </authorList>
    </citation>
    <scope>NUCLEOTIDE SEQUENCE</scope>
    <source>
        <strain evidence="2">AVDCRST_MAG40</strain>
    </source>
</reference>
<feature type="compositionally biased region" description="Basic residues" evidence="1">
    <location>
        <begin position="284"/>
        <end position="303"/>
    </location>
</feature>
<feature type="compositionally biased region" description="Basic and acidic residues" evidence="1">
    <location>
        <begin position="17"/>
        <end position="41"/>
    </location>
</feature>
<accession>A0A6J4MJD6</accession>
<feature type="compositionally biased region" description="Basic residues" evidence="1">
    <location>
        <begin position="223"/>
        <end position="255"/>
    </location>
</feature>
<dbReference type="AlphaFoldDB" id="A0A6J4MJD6"/>
<dbReference type="EMBL" id="CADCTX010000960">
    <property type="protein sequence ID" value="CAA9361079.1"/>
    <property type="molecule type" value="Genomic_DNA"/>
</dbReference>
<gene>
    <name evidence="2" type="ORF">AVDCRST_MAG40-3484</name>
</gene>
<sequence length="343" mass="38645">VRAAGTHGSRAVAGAGERIDGEPARGERGEPAGGLGKREQWHGAPYGRRRTPVGAGVPARRRRLARFPRRARRHGEHGLPHERRPRRTVADLQDHERRRPVGAAAQPTGLGVLPRRDRLLGCAAWDRPQRPGARTLRGTHHGRWRRPLAAGERGQHAARPARRGRVRGWRRGGGNPRQPHRLVRHRRHRGPALRLVGRGAELARGEHAARSGGGLAGGVCRCTRGRTPRRGRGGRLHGAYRRRRRRRPRRRRRRELARSGGRGEPARLPFGARRGAAQRGPPPRGRRHQRQRSVARRRRHLATARHPAPQRGELRTHWRRLGGWAWRPHRQLRGGTGLSLHAV</sequence>
<feature type="compositionally biased region" description="Basic and acidic residues" evidence="1">
    <location>
        <begin position="76"/>
        <end position="99"/>
    </location>
</feature>
<feature type="non-terminal residue" evidence="2">
    <location>
        <position position="343"/>
    </location>
</feature>
<evidence type="ECO:0000313" key="2">
    <source>
        <dbReference type="EMBL" id="CAA9361079.1"/>
    </source>
</evidence>
<feature type="compositionally biased region" description="Basic residues" evidence="1">
    <location>
        <begin position="159"/>
        <end position="170"/>
    </location>
</feature>
<feature type="region of interest" description="Disordered" evidence="1">
    <location>
        <begin position="1"/>
        <end position="109"/>
    </location>
</feature>
<protein>
    <submittedName>
        <fullName evidence="2">GH74</fullName>
    </submittedName>
</protein>
<feature type="compositionally biased region" description="Basic residues" evidence="1">
    <location>
        <begin position="59"/>
        <end position="75"/>
    </location>
</feature>